<organism evidence="2 3">
    <name type="scientific">Sinanodonta woodiana</name>
    <name type="common">Chinese pond mussel</name>
    <name type="synonym">Anodonta woodiana</name>
    <dbReference type="NCBI Taxonomy" id="1069815"/>
    <lineage>
        <taxon>Eukaryota</taxon>
        <taxon>Metazoa</taxon>
        <taxon>Spiralia</taxon>
        <taxon>Lophotrochozoa</taxon>
        <taxon>Mollusca</taxon>
        <taxon>Bivalvia</taxon>
        <taxon>Autobranchia</taxon>
        <taxon>Heteroconchia</taxon>
        <taxon>Palaeoheterodonta</taxon>
        <taxon>Unionida</taxon>
        <taxon>Unionoidea</taxon>
        <taxon>Unionidae</taxon>
        <taxon>Unioninae</taxon>
        <taxon>Sinanodonta</taxon>
    </lineage>
</organism>
<dbReference type="EMBL" id="JBJQND010000001">
    <property type="protein sequence ID" value="KAL3891880.1"/>
    <property type="molecule type" value="Genomic_DNA"/>
</dbReference>
<reference evidence="2 3" key="1">
    <citation type="submission" date="2024-11" db="EMBL/GenBank/DDBJ databases">
        <title>Chromosome-level genome assembly of the freshwater bivalve Anodonta woodiana.</title>
        <authorList>
            <person name="Chen X."/>
        </authorList>
    </citation>
    <scope>NUCLEOTIDE SEQUENCE [LARGE SCALE GENOMIC DNA]</scope>
    <source>
        <strain evidence="2">MN2024</strain>
        <tissue evidence="2">Gills</tissue>
    </source>
</reference>
<feature type="chain" id="PRO_5044771601" description="EB domain-containing protein" evidence="1">
    <location>
        <begin position="18"/>
        <end position="106"/>
    </location>
</feature>
<comment type="caution">
    <text evidence="2">The sequence shown here is derived from an EMBL/GenBank/DDBJ whole genome shotgun (WGS) entry which is preliminary data.</text>
</comment>
<feature type="signal peptide" evidence="1">
    <location>
        <begin position="1"/>
        <end position="17"/>
    </location>
</feature>
<dbReference type="Proteomes" id="UP001634394">
    <property type="component" value="Unassembled WGS sequence"/>
</dbReference>
<accession>A0ABD3Y2V4</accession>
<keyword evidence="3" id="KW-1185">Reference proteome</keyword>
<proteinExistence type="predicted"/>
<evidence type="ECO:0008006" key="4">
    <source>
        <dbReference type="Google" id="ProtNLM"/>
    </source>
</evidence>
<evidence type="ECO:0000313" key="2">
    <source>
        <dbReference type="EMBL" id="KAL3891880.1"/>
    </source>
</evidence>
<sequence length="106" mass="11573">MKLLILTIANLVAICLAEQCRHADDCQHLTCSANTQKMCITPNGAFFVRLCSCVSHTSTTCTTQDTCQKGVCSSSFDHNQHCINGQCACLDHTTPQLLSWQLIALV</sequence>
<name>A0ABD3Y2V4_SINWO</name>
<keyword evidence="1" id="KW-0732">Signal</keyword>
<evidence type="ECO:0000256" key="1">
    <source>
        <dbReference type="SAM" id="SignalP"/>
    </source>
</evidence>
<evidence type="ECO:0000313" key="3">
    <source>
        <dbReference type="Proteomes" id="UP001634394"/>
    </source>
</evidence>
<dbReference type="AlphaFoldDB" id="A0ABD3Y2V4"/>
<protein>
    <recommendedName>
        <fullName evidence="4">EB domain-containing protein</fullName>
    </recommendedName>
</protein>
<gene>
    <name evidence="2" type="ORF">ACJMK2_004122</name>
</gene>